<feature type="region of interest" description="Disordered" evidence="2">
    <location>
        <begin position="232"/>
        <end position="275"/>
    </location>
</feature>
<dbReference type="AlphaFoldDB" id="A0A6F9D8X2"/>
<feature type="domain" description="Caprin-1 dimerization" evidence="3">
    <location>
        <begin position="94"/>
        <end position="208"/>
    </location>
</feature>
<organism evidence="4">
    <name type="scientific">Phallusia mammillata</name>
    <dbReference type="NCBI Taxonomy" id="59560"/>
    <lineage>
        <taxon>Eukaryota</taxon>
        <taxon>Metazoa</taxon>
        <taxon>Chordata</taxon>
        <taxon>Tunicata</taxon>
        <taxon>Ascidiacea</taxon>
        <taxon>Phlebobranchia</taxon>
        <taxon>Ascidiidae</taxon>
        <taxon>Phallusia</taxon>
    </lineage>
</organism>
<accession>A0A6F9D8X2</accession>
<dbReference type="GO" id="GO:0003723">
    <property type="term" value="F:RNA binding"/>
    <property type="evidence" value="ECO:0007669"/>
    <property type="project" value="TreeGrafter"/>
</dbReference>
<dbReference type="EMBL" id="LR783576">
    <property type="protein sequence ID" value="CAB3227608.1"/>
    <property type="molecule type" value="mRNA"/>
</dbReference>
<comment type="similarity">
    <text evidence="1">Belongs to the caprin family.</text>
</comment>
<dbReference type="PANTHER" id="PTHR22922">
    <property type="entry name" value="GPI-ANCHORED PROTEIN P137"/>
    <property type="match status" value="1"/>
</dbReference>
<feature type="compositionally biased region" description="Polar residues" evidence="2">
    <location>
        <begin position="479"/>
        <end position="489"/>
    </location>
</feature>
<proteinExistence type="evidence at transcript level"/>
<protein>
    <submittedName>
        <fullName evidence="4">Rngi RNA granule protein invertebrate uncharacterized LOC100179738</fullName>
    </submittedName>
</protein>
<dbReference type="PANTHER" id="PTHR22922:SF19">
    <property type="entry name" value="CAPRIN HOMOLOG"/>
    <property type="match status" value="1"/>
</dbReference>
<reference evidence="4" key="1">
    <citation type="submission" date="2020-04" db="EMBL/GenBank/DDBJ databases">
        <authorList>
            <person name="Neveu A P."/>
        </authorList>
    </citation>
    <scope>NUCLEOTIDE SEQUENCE</scope>
    <source>
        <tissue evidence="4">Whole embryo</tissue>
    </source>
</reference>
<sequence length="518" mass="58434">MEDQWTKSEVIAQDPMKHVLTVIEKKVRNLDKRKVKLDSYRKILTEGGMLDPDQEIAVNKYNEVVGSINFAKELLQGFTFVADEITKARRKVEKKELMQREDSFKQMAQYVVKVENVLKLLFNCEKVRSDLLKGDKKLLAEEECEQLLQFYETCIMPSTTPKINFLDNINDIGNYLLLTYDASHEAVCGTTYHHIHQVMDRLLNSEFFLALPCTEQTGPKSPGHDEVKQLDSLHHEEHSSSVQSCESPGKVSNNSSADHGNNNYEDTLSEKNPNPEIKQHVDCLASKHGQLSVEDVLSEVRGEYSFFQESLISEPDLCLRPTTHGNSFQEATKASLEEVSEIQFAAYNEMKESPIAHSPNLENVAPSHAQQPNMDTSQTHIPLPHEKQSGYQTFQVQLDVQNKSHHDSQVIGAGDASNSAEHTVAVDQTSRSVAAKMENMSTNHKSGFGSTKYGSNVPSTKQLSTMNSHRPQPNGHFHPSTNTNRQYSNFDKNYFLNGSYSNASQFSNAYQDINSYHQ</sequence>
<dbReference type="InterPro" id="IPR041637">
    <property type="entry name" value="Caprin-1_dimer"/>
</dbReference>
<feature type="compositionally biased region" description="Polar residues" evidence="2">
    <location>
        <begin position="250"/>
        <end position="272"/>
    </location>
</feature>
<name>A0A6F9D8X2_9ASCI</name>
<dbReference type="InterPro" id="IPR028816">
    <property type="entry name" value="Caprin"/>
</dbReference>
<evidence type="ECO:0000256" key="2">
    <source>
        <dbReference type="SAM" id="MobiDB-lite"/>
    </source>
</evidence>
<evidence type="ECO:0000259" key="3">
    <source>
        <dbReference type="Pfam" id="PF18293"/>
    </source>
</evidence>
<gene>
    <name evidence="4" type="primary">Caprin1</name>
</gene>
<evidence type="ECO:0000313" key="4">
    <source>
        <dbReference type="EMBL" id="CAB3227608.1"/>
    </source>
</evidence>
<feature type="region of interest" description="Disordered" evidence="2">
    <location>
        <begin position="441"/>
        <end position="489"/>
    </location>
</feature>
<feature type="compositionally biased region" description="Polar residues" evidence="2">
    <location>
        <begin position="441"/>
        <end position="471"/>
    </location>
</feature>
<evidence type="ECO:0000256" key="1">
    <source>
        <dbReference type="ARBA" id="ARBA00007950"/>
    </source>
</evidence>
<dbReference type="Pfam" id="PF18293">
    <property type="entry name" value="Caprin-1_dimer"/>
    <property type="match status" value="1"/>
</dbReference>
<dbReference type="GO" id="GO:0005737">
    <property type="term" value="C:cytoplasm"/>
    <property type="evidence" value="ECO:0007669"/>
    <property type="project" value="TreeGrafter"/>
</dbReference>